<gene>
    <name evidence="2" type="ORF">L227DRAFT_159264</name>
</gene>
<keyword evidence="3" id="KW-1185">Reference proteome</keyword>
<dbReference type="Proteomes" id="UP000313359">
    <property type="component" value="Unassembled WGS sequence"/>
</dbReference>
<reference evidence="2" key="1">
    <citation type="journal article" date="2018" name="Genome Biol. Evol.">
        <title>Genomics and development of Lentinus tigrinus, a white-rot wood-decaying mushroom with dimorphic fruiting bodies.</title>
        <authorList>
            <person name="Wu B."/>
            <person name="Xu Z."/>
            <person name="Knudson A."/>
            <person name="Carlson A."/>
            <person name="Chen N."/>
            <person name="Kovaka S."/>
            <person name="LaButti K."/>
            <person name="Lipzen A."/>
            <person name="Pennachio C."/>
            <person name="Riley R."/>
            <person name="Schakwitz W."/>
            <person name="Umezawa K."/>
            <person name="Ohm R.A."/>
            <person name="Grigoriev I.V."/>
            <person name="Nagy L.G."/>
            <person name="Gibbons J."/>
            <person name="Hibbett D."/>
        </authorList>
    </citation>
    <scope>NUCLEOTIDE SEQUENCE [LARGE SCALE GENOMIC DNA]</scope>
    <source>
        <strain evidence="2">ALCF2SS1-6</strain>
    </source>
</reference>
<dbReference type="InterPro" id="IPR036047">
    <property type="entry name" value="F-box-like_dom_sf"/>
</dbReference>
<dbReference type="Pfam" id="PF12937">
    <property type="entry name" value="F-box-like"/>
    <property type="match status" value="1"/>
</dbReference>
<protein>
    <recommendedName>
        <fullName evidence="1">F-box domain-containing protein</fullName>
    </recommendedName>
</protein>
<dbReference type="SUPFAM" id="SSF81383">
    <property type="entry name" value="F-box domain"/>
    <property type="match status" value="1"/>
</dbReference>
<evidence type="ECO:0000313" key="2">
    <source>
        <dbReference type="EMBL" id="RPD59376.1"/>
    </source>
</evidence>
<evidence type="ECO:0000259" key="1">
    <source>
        <dbReference type="PROSITE" id="PS50181"/>
    </source>
</evidence>
<dbReference type="AlphaFoldDB" id="A0A5C2SDC5"/>
<feature type="domain" description="F-box" evidence="1">
    <location>
        <begin position="1"/>
        <end position="61"/>
    </location>
</feature>
<dbReference type="InterPro" id="IPR001810">
    <property type="entry name" value="F-box_dom"/>
</dbReference>
<sequence>MSVFSLPAEVWHRILEYVPNTENTAVWLRTSMDISMLLPLSQTCRRFRDITLSHPALWQSISIGVKPELRGLMRNAIVRSRPCSLSVHVRLAAPSEDDENWSEDLRGLWPEVSARLRELHIEVWQFHALHWDEVFECLYPRLESFSCGNAAINGSVREPFPPFAQGRISHLHRLSLQSCSVVPGCHFPDLTHLALLGNDYMQDICIIELLGRCPNLQSLILSAGGLRNMANEPYIPSESDIIVSLPCLRRITLVNENKGDPLRSLYLYLRRLPKHPDGSSLHVLVGNWVNSKPDDYLVDGSIAPVKTIYIGLKKSSQR</sequence>
<organism evidence="2 3">
    <name type="scientific">Lentinus tigrinus ALCF2SS1-6</name>
    <dbReference type="NCBI Taxonomy" id="1328759"/>
    <lineage>
        <taxon>Eukaryota</taxon>
        <taxon>Fungi</taxon>
        <taxon>Dikarya</taxon>
        <taxon>Basidiomycota</taxon>
        <taxon>Agaricomycotina</taxon>
        <taxon>Agaricomycetes</taxon>
        <taxon>Polyporales</taxon>
        <taxon>Polyporaceae</taxon>
        <taxon>Lentinus</taxon>
    </lineage>
</organism>
<dbReference type="PROSITE" id="PS50181">
    <property type="entry name" value="FBOX"/>
    <property type="match status" value="1"/>
</dbReference>
<dbReference type="OrthoDB" id="2739823at2759"/>
<evidence type="ECO:0000313" key="3">
    <source>
        <dbReference type="Proteomes" id="UP000313359"/>
    </source>
</evidence>
<dbReference type="STRING" id="1328759.A0A5C2SDC5"/>
<dbReference type="EMBL" id="ML122270">
    <property type="protein sequence ID" value="RPD59376.1"/>
    <property type="molecule type" value="Genomic_DNA"/>
</dbReference>
<dbReference type="SUPFAM" id="SSF52047">
    <property type="entry name" value="RNI-like"/>
    <property type="match status" value="1"/>
</dbReference>
<proteinExistence type="predicted"/>
<dbReference type="Gene3D" id="3.80.10.10">
    <property type="entry name" value="Ribonuclease Inhibitor"/>
    <property type="match status" value="1"/>
</dbReference>
<dbReference type="InterPro" id="IPR032675">
    <property type="entry name" value="LRR_dom_sf"/>
</dbReference>
<name>A0A5C2SDC5_9APHY</name>
<accession>A0A5C2SDC5</accession>
<dbReference type="Gene3D" id="1.20.1280.50">
    <property type="match status" value="1"/>
</dbReference>